<evidence type="ECO:0000313" key="3">
    <source>
        <dbReference type="Proteomes" id="UP000184476"/>
    </source>
</evidence>
<dbReference type="CDD" id="cd00093">
    <property type="entry name" value="HTH_XRE"/>
    <property type="match status" value="2"/>
</dbReference>
<accession>A0A1M4ZZ96</accession>
<name>A0A1M4ZZ96_9BACL</name>
<dbReference type="Proteomes" id="UP000184476">
    <property type="component" value="Unassembled WGS sequence"/>
</dbReference>
<dbReference type="EMBL" id="FQVL01000011">
    <property type="protein sequence ID" value="SHF23177.1"/>
    <property type="molecule type" value="Genomic_DNA"/>
</dbReference>
<dbReference type="Gene3D" id="1.10.260.40">
    <property type="entry name" value="lambda repressor-like DNA-binding domains"/>
    <property type="match status" value="2"/>
</dbReference>
<proteinExistence type="predicted"/>
<feature type="domain" description="HTH cro/C1-type" evidence="1">
    <location>
        <begin position="73"/>
        <end position="128"/>
    </location>
</feature>
<dbReference type="SUPFAM" id="SSF47413">
    <property type="entry name" value="lambda repressor-like DNA-binding domains"/>
    <property type="match status" value="2"/>
</dbReference>
<organism evidence="2 3">
    <name type="scientific">Seinonella peptonophila</name>
    <dbReference type="NCBI Taxonomy" id="112248"/>
    <lineage>
        <taxon>Bacteria</taxon>
        <taxon>Bacillati</taxon>
        <taxon>Bacillota</taxon>
        <taxon>Bacilli</taxon>
        <taxon>Bacillales</taxon>
        <taxon>Thermoactinomycetaceae</taxon>
        <taxon>Seinonella</taxon>
    </lineage>
</organism>
<dbReference type="PANTHER" id="PTHR37301">
    <property type="entry name" value="DNA-BINDING PROTEIN-RELATED"/>
    <property type="match status" value="1"/>
</dbReference>
<evidence type="ECO:0000259" key="1">
    <source>
        <dbReference type="PROSITE" id="PS50943"/>
    </source>
</evidence>
<dbReference type="RefSeq" id="WP_084731632.1">
    <property type="nucleotide sequence ID" value="NZ_FQVL01000011.1"/>
</dbReference>
<dbReference type="PROSITE" id="PS50943">
    <property type="entry name" value="HTH_CROC1"/>
    <property type="match status" value="1"/>
</dbReference>
<sequence length="143" mass="16983">MIRFKLSQKMGEHKLTQKDVSKGTGIRPDTISEYYYETSKSPFLRHMNEFCKFFKCQPGDLLEYEEKMIRFKLSQKMGEHKLTQKDVSKGTGIRPDTISEYYYETSKSPFLRHMCKFCKFFKCLPGDLLEYIDDIDDTDKEPK</sequence>
<dbReference type="InterPro" id="IPR010982">
    <property type="entry name" value="Lambda_DNA-bd_dom_sf"/>
</dbReference>
<gene>
    <name evidence="2" type="ORF">SAMN05444392_11154</name>
</gene>
<evidence type="ECO:0000313" key="2">
    <source>
        <dbReference type="EMBL" id="SHF23177.1"/>
    </source>
</evidence>
<protein>
    <submittedName>
        <fullName evidence="2">DNA-binding transcriptional regulator, XRE family</fullName>
    </submittedName>
</protein>
<dbReference type="PANTHER" id="PTHR37301:SF1">
    <property type="entry name" value="DNA-BINDING PROTEIN"/>
    <property type="match status" value="1"/>
</dbReference>
<dbReference type="Pfam" id="PF13443">
    <property type="entry name" value="HTH_26"/>
    <property type="match status" value="2"/>
</dbReference>
<dbReference type="GO" id="GO:0003677">
    <property type="term" value="F:DNA binding"/>
    <property type="evidence" value="ECO:0007669"/>
    <property type="project" value="UniProtKB-KW"/>
</dbReference>
<dbReference type="AlphaFoldDB" id="A0A1M4ZZ96"/>
<reference evidence="2 3" key="1">
    <citation type="submission" date="2016-11" db="EMBL/GenBank/DDBJ databases">
        <authorList>
            <person name="Jaros S."/>
            <person name="Januszkiewicz K."/>
            <person name="Wedrychowicz H."/>
        </authorList>
    </citation>
    <scope>NUCLEOTIDE SEQUENCE [LARGE SCALE GENOMIC DNA]</scope>
    <source>
        <strain evidence="2 3">DSM 44666</strain>
    </source>
</reference>
<dbReference type="SMART" id="SM00530">
    <property type="entry name" value="HTH_XRE"/>
    <property type="match status" value="2"/>
</dbReference>
<dbReference type="InterPro" id="IPR001387">
    <property type="entry name" value="Cro/C1-type_HTH"/>
</dbReference>
<dbReference type="STRING" id="112248.SAMN05444392_11154"/>
<keyword evidence="3" id="KW-1185">Reference proteome</keyword>
<keyword evidence="2" id="KW-0238">DNA-binding</keyword>